<dbReference type="SMART" id="SM00079">
    <property type="entry name" value="PBPe"/>
    <property type="match status" value="1"/>
</dbReference>
<dbReference type="PANTHER" id="PTHR35936:SF17">
    <property type="entry name" value="ARGININE-BINDING EXTRACELLULAR PROTEIN ARTP"/>
    <property type="match status" value="1"/>
</dbReference>
<feature type="chain" id="PRO_5003048955" evidence="5">
    <location>
        <begin position="26"/>
        <end position="257"/>
    </location>
</feature>
<dbReference type="RefSeq" id="WP_013016143.1">
    <property type="nucleotide sequence ID" value="NC_013947.1"/>
</dbReference>
<evidence type="ECO:0000256" key="5">
    <source>
        <dbReference type="SAM" id="SignalP"/>
    </source>
</evidence>
<dbReference type="GO" id="GO:0016020">
    <property type="term" value="C:membrane"/>
    <property type="evidence" value="ECO:0007669"/>
    <property type="project" value="InterPro"/>
</dbReference>
<dbReference type="InterPro" id="IPR001320">
    <property type="entry name" value="Iontro_rcpt_C"/>
</dbReference>
<proteinExistence type="inferred from homology"/>
<dbReference type="eggNOG" id="COG0834">
    <property type="taxonomic scope" value="Bacteria"/>
</dbReference>
<evidence type="ECO:0000259" key="7">
    <source>
        <dbReference type="SMART" id="SM00079"/>
    </source>
</evidence>
<dbReference type="InterPro" id="IPR018313">
    <property type="entry name" value="SBP_3_CS"/>
</dbReference>
<dbReference type="SMART" id="SM00062">
    <property type="entry name" value="PBPb"/>
    <property type="match status" value="1"/>
</dbReference>
<name>D3Q8W3_STANL</name>
<dbReference type="GO" id="GO:0015276">
    <property type="term" value="F:ligand-gated monoatomic ion channel activity"/>
    <property type="evidence" value="ECO:0007669"/>
    <property type="project" value="InterPro"/>
</dbReference>
<keyword evidence="3 5" id="KW-0732">Signal</keyword>
<feature type="domain" description="Ionotropic glutamate receptor C-terminal" evidence="7">
    <location>
        <begin position="32"/>
        <end position="256"/>
    </location>
</feature>
<dbReference type="InterPro" id="IPR001638">
    <property type="entry name" value="Solute-binding_3/MltF_N"/>
</dbReference>
<dbReference type="SUPFAM" id="SSF53850">
    <property type="entry name" value="Periplasmic binding protein-like II"/>
    <property type="match status" value="1"/>
</dbReference>
<dbReference type="CDD" id="cd13530">
    <property type="entry name" value="PBP2_peptides_like"/>
    <property type="match status" value="1"/>
</dbReference>
<dbReference type="AlphaFoldDB" id="D3Q8W3"/>
<comment type="subcellular location">
    <subcellularLocation>
        <location evidence="1">Cell envelope</location>
    </subcellularLocation>
</comment>
<keyword evidence="9" id="KW-1185">Reference proteome</keyword>
<evidence type="ECO:0000313" key="8">
    <source>
        <dbReference type="EMBL" id="ADD40572.1"/>
    </source>
</evidence>
<dbReference type="Proteomes" id="UP000000844">
    <property type="component" value="Chromosome"/>
</dbReference>
<gene>
    <name evidence="8" type="ordered locus">Snas_0861</name>
</gene>
<evidence type="ECO:0000256" key="2">
    <source>
        <dbReference type="ARBA" id="ARBA00010333"/>
    </source>
</evidence>
<reference evidence="8 9" key="1">
    <citation type="journal article" date="2009" name="Stand. Genomic Sci.">
        <title>Complete genome sequence of Stackebrandtia nassauensis type strain (LLR-40K-21).</title>
        <authorList>
            <person name="Munk C."/>
            <person name="Lapidus A."/>
            <person name="Copeland A."/>
            <person name="Jando M."/>
            <person name="Mayilraj S."/>
            <person name="Glavina Del Rio T."/>
            <person name="Nolan M."/>
            <person name="Chen F."/>
            <person name="Lucas S."/>
            <person name="Tice H."/>
            <person name="Cheng J.F."/>
            <person name="Han C."/>
            <person name="Detter J.C."/>
            <person name="Bruce D."/>
            <person name="Goodwin L."/>
            <person name="Chain P."/>
            <person name="Pitluck S."/>
            <person name="Goker M."/>
            <person name="Ovchinikova G."/>
            <person name="Pati A."/>
            <person name="Ivanova N."/>
            <person name="Mavromatis K."/>
            <person name="Chen A."/>
            <person name="Palaniappan K."/>
            <person name="Land M."/>
            <person name="Hauser L."/>
            <person name="Chang Y.J."/>
            <person name="Jeffries C.D."/>
            <person name="Bristow J."/>
            <person name="Eisen J.A."/>
            <person name="Markowitz V."/>
            <person name="Hugenholtz P."/>
            <person name="Kyrpides N.C."/>
            <person name="Klenk H.P."/>
        </authorList>
    </citation>
    <scope>NUCLEOTIDE SEQUENCE [LARGE SCALE GENOMIC DNA]</scope>
    <source>
        <strain evidence="9">DSM 44728 / CIP 108903 / NRRL B-16338 / NBRC 102104 / LLR-40K-21</strain>
    </source>
</reference>
<dbReference type="Pfam" id="PF00497">
    <property type="entry name" value="SBP_bac_3"/>
    <property type="match status" value="1"/>
</dbReference>
<dbReference type="STRING" id="446470.Snas_0861"/>
<accession>D3Q8W3</accession>
<dbReference type="PROSITE" id="PS01039">
    <property type="entry name" value="SBP_BACTERIAL_3"/>
    <property type="match status" value="1"/>
</dbReference>
<evidence type="ECO:0000256" key="1">
    <source>
        <dbReference type="ARBA" id="ARBA00004196"/>
    </source>
</evidence>
<organism evidence="8 9">
    <name type="scientific">Stackebrandtia nassauensis (strain DSM 44728 / CIP 108903 / NRRL B-16338 / NBRC 102104 / LLR-40K-21)</name>
    <dbReference type="NCBI Taxonomy" id="446470"/>
    <lineage>
        <taxon>Bacteria</taxon>
        <taxon>Bacillati</taxon>
        <taxon>Actinomycetota</taxon>
        <taxon>Actinomycetes</taxon>
        <taxon>Glycomycetales</taxon>
        <taxon>Glycomycetaceae</taxon>
        <taxon>Stackebrandtia</taxon>
    </lineage>
</organism>
<dbReference type="PROSITE" id="PS51257">
    <property type="entry name" value="PROKAR_LIPOPROTEIN"/>
    <property type="match status" value="1"/>
</dbReference>
<dbReference type="PANTHER" id="PTHR35936">
    <property type="entry name" value="MEMBRANE-BOUND LYTIC MUREIN TRANSGLYCOSYLASE F"/>
    <property type="match status" value="1"/>
</dbReference>
<evidence type="ECO:0000256" key="4">
    <source>
        <dbReference type="RuleBase" id="RU003744"/>
    </source>
</evidence>
<feature type="domain" description="Solute-binding protein family 3/N-terminal" evidence="6">
    <location>
        <begin position="32"/>
        <end position="257"/>
    </location>
</feature>
<comment type="similarity">
    <text evidence="2 4">Belongs to the bacterial solute-binding protein 3 family.</text>
</comment>
<evidence type="ECO:0000256" key="3">
    <source>
        <dbReference type="ARBA" id="ARBA00022729"/>
    </source>
</evidence>
<dbReference type="EMBL" id="CP001778">
    <property type="protein sequence ID" value="ADD40572.1"/>
    <property type="molecule type" value="Genomic_DNA"/>
</dbReference>
<feature type="signal peptide" evidence="5">
    <location>
        <begin position="1"/>
        <end position="25"/>
    </location>
</feature>
<evidence type="ECO:0000259" key="6">
    <source>
        <dbReference type="SMART" id="SM00062"/>
    </source>
</evidence>
<dbReference type="HOGENOM" id="CLU_019602_18_2_11"/>
<protein>
    <submittedName>
        <fullName evidence="8">Extracellular solute-binding protein family 3</fullName>
    </submittedName>
</protein>
<dbReference type="Gene3D" id="3.40.190.10">
    <property type="entry name" value="Periplasmic binding protein-like II"/>
    <property type="match status" value="2"/>
</dbReference>
<evidence type="ECO:0000313" key="9">
    <source>
        <dbReference type="Proteomes" id="UP000000844"/>
    </source>
</evidence>
<dbReference type="GO" id="GO:0030313">
    <property type="term" value="C:cell envelope"/>
    <property type="evidence" value="ECO:0007669"/>
    <property type="project" value="UniProtKB-SubCell"/>
</dbReference>
<dbReference type="KEGG" id="sna:Snas_0861"/>
<sequence>MTRSSTPVRSLTAIGTALTLTLGLAACSSQDTLTVCTSIPYEPFQFKDSWQDNKVVGFDVDIMDLVAKELDLKQEIVDIGFEQIDSGQALEEGTCDVAAAALTITPPREEVMSFSDPYYDAKQALGAKPGSKIKTLKDMKGKVLGVQRDSTGFAYADENQDKYEYDLKTYNDLGKLREAVLYDQVDAAINDVPLWTSKVTDDQRKLEIIEKYDTGEEYGYAVAKDNDELLSTINEVLAKSRKNGDFEEIYQKWIGED</sequence>